<name>A0ABQ3ZA41_9ACTN</name>
<evidence type="ECO:0000256" key="9">
    <source>
        <dbReference type="SAM" id="Phobius"/>
    </source>
</evidence>
<dbReference type="InterPro" id="IPR001460">
    <property type="entry name" value="PCN-bd_Tpept"/>
</dbReference>
<dbReference type="Gene3D" id="1.10.3810.10">
    <property type="entry name" value="Biosynthetic peptidoglycan transglycosylase-like"/>
    <property type="match status" value="1"/>
</dbReference>
<evidence type="ECO:0000256" key="5">
    <source>
        <dbReference type="ARBA" id="ARBA00022801"/>
    </source>
</evidence>
<protein>
    <submittedName>
        <fullName evidence="12">Penicillin-binding protein</fullName>
    </submittedName>
</protein>
<dbReference type="Proteomes" id="UP000637628">
    <property type="component" value="Unassembled WGS sequence"/>
</dbReference>
<dbReference type="EMBL" id="BOML01000066">
    <property type="protein sequence ID" value="GIE06697.1"/>
    <property type="molecule type" value="Genomic_DNA"/>
</dbReference>
<dbReference type="SUPFAM" id="SSF56601">
    <property type="entry name" value="beta-lactamase/transpeptidase-like"/>
    <property type="match status" value="1"/>
</dbReference>
<dbReference type="InterPro" id="IPR036950">
    <property type="entry name" value="PBP_transglycosylase"/>
</dbReference>
<evidence type="ECO:0000256" key="4">
    <source>
        <dbReference type="ARBA" id="ARBA00022679"/>
    </source>
</evidence>
<evidence type="ECO:0000256" key="8">
    <source>
        <dbReference type="ARBA" id="ARBA00049902"/>
    </source>
</evidence>
<accession>A0ABQ3ZA41</accession>
<evidence type="ECO:0000256" key="7">
    <source>
        <dbReference type="ARBA" id="ARBA00034000"/>
    </source>
</evidence>
<comment type="catalytic activity">
    <reaction evidence="8">
        <text>[GlcNAc-(1-&gt;4)-Mur2Ac(oyl-L-Ala-gamma-D-Glu-L-Lys-D-Ala-D-Ala)](n)-di-trans,octa-cis-undecaprenyl diphosphate + beta-D-GlcNAc-(1-&gt;4)-Mur2Ac(oyl-L-Ala-gamma-D-Glu-L-Lys-D-Ala-D-Ala)-di-trans,octa-cis-undecaprenyl diphosphate = [GlcNAc-(1-&gt;4)-Mur2Ac(oyl-L-Ala-gamma-D-Glu-L-Lys-D-Ala-D-Ala)](n+1)-di-trans,octa-cis-undecaprenyl diphosphate + di-trans,octa-cis-undecaprenyl diphosphate + H(+)</text>
        <dbReference type="Rhea" id="RHEA:23708"/>
        <dbReference type="Rhea" id="RHEA-COMP:9602"/>
        <dbReference type="Rhea" id="RHEA-COMP:9603"/>
        <dbReference type="ChEBI" id="CHEBI:15378"/>
        <dbReference type="ChEBI" id="CHEBI:58405"/>
        <dbReference type="ChEBI" id="CHEBI:60033"/>
        <dbReference type="ChEBI" id="CHEBI:78435"/>
        <dbReference type="EC" id="2.4.99.28"/>
    </reaction>
</comment>
<evidence type="ECO:0000259" key="11">
    <source>
        <dbReference type="Pfam" id="PF00912"/>
    </source>
</evidence>
<evidence type="ECO:0000256" key="3">
    <source>
        <dbReference type="ARBA" id="ARBA00022676"/>
    </source>
</evidence>
<dbReference type="SUPFAM" id="SSF53955">
    <property type="entry name" value="Lysozyme-like"/>
    <property type="match status" value="1"/>
</dbReference>
<evidence type="ECO:0000256" key="1">
    <source>
        <dbReference type="ARBA" id="ARBA00022645"/>
    </source>
</evidence>
<dbReference type="PANTHER" id="PTHR32282">
    <property type="entry name" value="BINDING PROTEIN TRANSPEPTIDASE, PUTATIVE-RELATED"/>
    <property type="match status" value="1"/>
</dbReference>
<comment type="caution">
    <text evidence="12">The sequence shown here is derived from an EMBL/GenBank/DDBJ whole genome shotgun (WGS) entry which is preliminary data.</text>
</comment>
<evidence type="ECO:0000259" key="10">
    <source>
        <dbReference type="Pfam" id="PF00905"/>
    </source>
</evidence>
<keyword evidence="4" id="KW-0808">Transferase</keyword>
<keyword evidence="2" id="KW-0645">Protease</keyword>
<keyword evidence="9" id="KW-1133">Transmembrane helix</keyword>
<keyword evidence="13" id="KW-1185">Reference proteome</keyword>
<dbReference type="RefSeq" id="WP_203734549.1">
    <property type="nucleotide sequence ID" value="NZ_BAAATX010000019.1"/>
</dbReference>
<organism evidence="12 13">
    <name type="scientific">Paractinoplanes durhamensis</name>
    <dbReference type="NCBI Taxonomy" id="113563"/>
    <lineage>
        <taxon>Bacteria</taxon>
        <taxon>Bacillati</taxon>
        <taxon>Actinomycetota</taxon>
        <taxon>Actinomycetes</taxon>
        <taxon>Micromonosporales</taxon>
        <taxon>Micromonosporaceae</taxon>
        <taxon>Paractinoplanes</taxon>
    </lineage>
</organism>
<evidence type="ECO:0000256" key="2">
    <source>
        <dbReference type="ARBA" id="ARBA00022670"/>
    </source>
</evidence>
<dbReference type="InterPro" id="IPR001264">
    <property type="entry name" value="Glyco_trans_51"/>
</dbReference>
<keyword evidence="1" id="KW-0121">Carboxypeptidase</keyword>
<feature type="transmembrane region" description="Helical" evidence="9">
    <location>
        <begin position="20"/>
        <end position="44"/>
    </location>
</feature>
<keyword evidence="3" id="KW-0328">Glycosyltransferase</keyword>
<dbReference type="InterPro" id="IPR023346">
    <property type="entry name" value="Lysozyme-like_dom_sf"/>
</dbReference>
<dbReference type="Gene3D" id="3.40.710.10">
    <property type="entry name" value="DD-peptidase/beta-lactamase superfamily"/>
    <property type="match status" value="1"/>
</dbReference>
<dbReference type="Pfam" id="PF00905">
    <property type="entry name" value="Transpeptidase"/>
    <property type="match status" value="1"/>
</dbReference>
<dbReference type="Pfam" id="PF00912">
    <property type="entry name" value="Transgly"/>
    <property type="match status" value="1"/>
</dbReference>
<comment type="catalytic activity">
    <reaction evidence="7">
        <text>Preferential cleavage: (Ac)2-L-Lys-D-Ala-|-D-Ala. Also transpeptidation of peptidyl-alanyl moieties that are N-acyl substituents of D-alanine.</text>
        <dbReference type="EC" id="3.4.16.4"/>
    </reaction>
</comment>
<gene>
    <name evidence="12" type="ORF">Adu01nite_80470</name>
</gene>
<feature type="domain" description="Penicillin-binding protein transpeptidase" evidence="10">
    <location>
        <begin position="371"/>
        <end position="644"/>
    </location>
</feature>
<dbReference type="PANTHER" id="PTHR32282:SF33">
    <property type="entry name" value="PEPTIDOGLYCAN GLYCOSYLTRANSFERASE"/>
    <property type="match status" value="1"/>
</dbReference>
<proteinExistence type="predicted"/>
<feature type="domain" description="Glycosyl transferase family 51" evidence="11">
    <location>
        <begin position="79"/>
        <end position="265"/>
    </location>
</feature>
<evidence type="ECO:0000313" key="13">
    <source>
        <dbReference type="Proteomes" id="UP000637628"/>
    </source>
</evidence>
<keyword evidence="5" id="KW-0378">Hydrolase</keyword>
<dbReference type="InterPro" id="IPR012338">
    <property type="entry name" value="Beta-lactam/transpept-like"/>
</dbReference>
<dbReference type="InterPro" id="IPR050396">
    <property type="entry name" value="Glycosyltr_51/Transpeptidase"/>
</dbReference>
<reference evidence="12 13" key="1">
    <citation type="submission" date="2021-01" db="EMBL/GenBank/DDBJ databases">
        <title>Whole genome shotgun sequence of Actinoplanes durhamensis NBRC 14914.</title>
        <authorList>
            <person name="Komaki H."/>
            <person name="Tamura T."/>
        </authorList>
    </citation>
    <scope>NUCLEOTIDE SEQUENCE [LARGE SCALE GENOMIC DNA]</scope>
    <source>
        <strain evidence="12 13">NBRC 14914</strain>
    </source>
</reference>
<evidence type="ECO:0000256" key="6">
    <source>
        <dbReference type="ARBA" id="ARBA00023268"/>
    </source>
</evidence>
<keyword evidence="6" id="KW-0511">Multifunctional enzyme</keyword>
<keyword evidence="9" id="KW-0472">Membrane</keyword>
<sequence>MTNPSNRTPGRRRRGALARFSGVLALIGVLVGVAAIPTGTLVLAGTHWADKQKDELPEQLLSPASAQVTRVYANDGKTLITTFYDEDRHDVALGQISTVMQNAIVAAEDVRFFQHGGVDVKGVARALVNDARKGTAEQGASTLTMQYVRNVLKEDPSLTAAERAAATEDTPARKLKEIKYAVALEQKLSKQQILQNYLNIVYFGDGAYGIEAAARRIFGTTPAKLDLAQASLIAGITQSPDAYNPVSSGDQTKAKVRQEYVLSAMEKAGMITAAQHRAATAEKLKYSGKTQPNGCVDAAGKTNGWGFFCDYVQRWWDTQAQFGSTTTERDAALRRGGYTIVTTLDPDVQQTASEQSRAVYGLNSKKVLPIAVVQPGTGKVLALAVNRRYSTAKGTQNTVNPLVSGGTGVTGYPSGSTFKMFTMLAALEAGQPLNSGFDSPSKYQTEWPDSGSGNCNGYYCPGNANPSWMDGYRTMWNAFGRSVNTYFVHLEEQIGPAAVVAEAKKLGISFAAKSDAEMAATSADSWGSFTLGVIDTTPLELASAYATVASEGTYCSPLPVSSITASDGAKVTVASNCKQVLDADVARAATDAARCPVGQQSSFGKCDGGTATSVNSIFNGRPVAGKTGSTEDNSTETFVGFTRAAVAAGIAADPADPSNHVGSAVQAQVIVGVAKALRVASGDDYDDFTTPSSAIAFGG</sequence>
<evidence type="ECO:0000313" key="12">
    <source>
        <dbReference type="EMBL" id="GIE06697.1"/>
    </source>
</evidence>
<keyword evidence="9" id="KW-0812">Transmembrane</keyword>